<feature type="region of interest" description="Disordered" evidence="1">
    <location>
        <begin position="1"/>
        <end position="45"/>
    </location>
</feature>
<protein>
    <submittedName>
        <fullName evidence="2">Uncharacterized protein</fullName>
    </submittedName>
</protein>
<name>A0AAV4IZT8_9GAST</name>
<gene>
    <name evidence="2" type="ORF">ElyMa_001463400</name>
</gene>
<dbReference type="SUPFAM" id="SSF50814">
    <property type="entry name" value="Lipocalins"/>
    <property type="match status" value="1"/>
</dbReference>
<evidence type="ECO:0000313" key="3">
    <source>
        <dbReference type="Proteomes" id="UP000762676"/>
    </source>
</evidence>
<dbReference type="EMBL" id="BMAT01002881">
    <property type="protein sequence ID" value="GFS16053.1"/>
    <property type="molecule type" value="Genomic_DNA"/>
</dbReference>
<comment type="caution">
    <text evidence="2">The sequence shown here is derived from an EMBL/GenBank/DDBJ whole genome shotgun (WGS) entry which is preliminary data.</text>
</comment>
<dbReference type="Gene3D" id="2.40.128.20">
    <property type="match status" value="1"/>
</dbReference>
<sequence length="100" mass="10999">MHAHQKVFTENAEESKQTNYELDGHDGANGIEAVPDDAPEPDGEKHCSIIRQEGDTLVERHESTGPRNFVMDIVREVTGGTMLATTSIGGISMKTIYKRT</sequence>
<keyword evidence="3" id="KW-1185">Reference proteome</keyword>
<dbReference type="GO" id="GO:0008289">
    <property type="term" value="F:lipid binding"/>
    <property type="evidence" value="ECO:0007669"/>
    <property type="project" value="UniProtKB-KW"/>
</dbReference>
<dbReference type="InterPro" id="IPR012674">
    <property type="entry name" value="Calycin"/>
</dbReference>
<dbReference type="AlphaFoldDB" id="A0AAV4IZT8"/>
<accession>A0AAV4IZT8</accession>
<organism evidence="2 3">
    <name type="scientific">Elysia marginata</name>
    <dbReference type="NCBI Taxonomy" id="1093978"/>
    <lineage>
        <taxon>Eukaryota</taxon>
        <taxon>Metazoa</taxon>
        <taxon>Spiralia</taxon>
        <taxon>Lophotrochozoa</taxon>
        <taxon>Mollusca</taxon>
        <taxon>Gastropoda</taxon>
        <taxon>Heterobranchia</taxon>
        <taxon>Euthyneura</taxon>
        <taxon>Panpulmonata</taxon>
        <taxon>Sacoglossa</taxon>
        <taxon>Placobranchoidea</taxon>
        <taxon>Plakobranchidae</taxon>
        <taxon>Elysia</taxon>
    </lineage>
</organism>
<reference evidence="2 3" key="1">
    <citation type="journal article" date="2021" name="Elife">
        <title>Chloroplast acquisition without the gene transfer in kleptoplastic sea slugs, Plakobranchus ocellatus.</title>
        <authorList>
            <person name="Maeda T."/>
            <person name="Takahashi S."/>
            <person name="Yoshida T."/>
            <person name="Shimamura S."/>
            <person name="Takaki Y."/>
            <person name="Nagai Y."/>
            <person name="Toyoda A."/>
            <person name="Suzuki Y."/>
            <person name="Arimoto A."/>
            <person name="Ishii H."/>
            <person name="Satoh N."/>
            <person name="Nishiyama T."/>
            <person name="Hasebe M."/>
            <person name="Maruyama T."/>
            <person name="Minagawa J."/>
            <person name="Obokata J."/>
            <person name="Shigenobu S."/>
        </authorList>
    </citation>
    <scope>NUCLEOTIDE SEQUENCE [LARGE SCALE GENOMIC DNA]</scope>
</reference>
<evidence type="ECO:0000256" key="1">
    <source>
        <dbReference type="SAM" id="MobiDB-lite"/>
    </source>
</evidence>
<dbReference type="Proteomes" id="UP000762676">
    <property type="component" value="Unassembled WGS sequence"/>
</dbReference>
<proteinExistence type="predicted"/>
<evidence type="ECO:0000313" key="2">
    <source>
        <dbReference type="EMBL" id="GFS16053.1"/>
    </source>
</evidence>